<dbReference type="Proteomes" id="UP000680020">
    <property type="component" value="Unassembled WGS sequence"/>
</dbReference>
<accession>A0AB35BZI8</accession>
<proteinExistence type="predicted"/>
<reference evidence="2" key="1">
    <citation type="submission" date="2021-03" db="EMBL/GenBank/DDBJ databases">
        <title>Identification and antibiotic profiling of Wohlfahrtiimonas chitiniclastica, an underestimated human pathogen.</title>
        <authorList>
            <person name="Kopf A."/>
            <person name="Bunk B."/>
            <person name="Coldewey S."/>
            <person name="Gunzer F."/>
            <person name="Riedel T."/>
            <person name="Schroettner P."/>
        </authorList>
    </citation>
    <scope>NUCLEOTIDE SEQUENCE</scope>
    <source>
        <strain evidence="2">DSM 100917</strain>
    </source>
</reference>
<organism evidence="2 3">
    <name type="scientific">Wohlfahrtiimonas chitiniclastica</name>
    <dbReference type="NCBI Taxonomy" id="400946"/>
    <lineage>
        <taxon>Bacteria</taxon>
        <taxon>Pseudomonadati</taxon>
        <taxon>Pseudomonadota</taxon>
        <taxon>Gammaproteobacteria</taxon>
        <taxon>Cardiobacteriales</taxon>
        <taxon>Ignatzschineriaceae</taxon>
        <taxon>Wohlfahrtiimonas</taxon>
    </lineage>
</organism>
<dbReference type="AlphaFoldDB" id="A0AB35BZI8"/>
<protein>
    <submittedName>
        <fullName evidence="2">Uncharacterized protein</fullName>
    </submittedName>
</protein>
<dbReference type="EMBL" id="JAGIBU010000003">
    <property type="protein sequence ID" value="MBS7824496.1"/>
    <property type="molecule type" value="Genomic_DNA"/>
</dbReference>
<evidence type="ECO:0000256" key="1">
    <source>
        <dbReference type="SAM" id="Phobius"/>
    </source>
</evidence>
<name>A0AB35BZI8_9GAMM</name>
<gene>
    <name evidence="2" type="ORF">J7561_04685</name>
</gene>
<feature type="transmembrane region" description="Helical" evidence="1">
    <location>
        <begin position="6"/>
        <end position="28"/>
    </location>
</feature>
<keyword evidence="1" id="KW-0472">Membrane</keyword>
<evidence type="ECO:0000313" key="3">
    <source>
        <dbReference type="Proteomes" id="UP000680020"/>
    </source>
</evidence>
<keyword evidence="1" id="KW-1133">Transmembrane helix</keyword>
<keyword evidence="1" id="KW-0812">Transmembrane</keyword>
<evidence type="ECO:0000313" key="2">
    <source>
        <dbReference type="EMBL" id="MBS7824496.1"/>
    </source>
</evidence>
<feature type="transmembrane region" description="Helical" evidence="1">
    <location>
        <begin position="35"/>
        <end position="54"/>
    </location>
</feature>
<dbReference type="RefSeq" id="WP_008315881.1">
    <property type="nucleotide sequence ID" value="NZ_CP115969.1"/>
</dbReference>
<feature type="transmembrane region" description="Helical" evidence="1">
    <location>
        <begin position="66"/>
        <end position="84"/>
    </location>
</feature>
<comment type="caution">
    <text evidence="2">The sequence shown here is derived from an EMBL/GenBank/DDBJ whole genome shotgun (WGS) entry which is preliminary data.</text>
</comment>
<sequence>MENNIVDIVVTILNPAYLVIAAALAWILRNIGGSVYVIVPIIMMVLAIVVDAIFELPNFSPYPFQIIGIGVVALIITSIVLYLVKKMNASK</sequence>
<dbReference type="GeneID" id="58263946"/>